<evidence type="ECO:0000313" key="3">
    <source>
        <dbReference type="Proteomes" id="UP001360953"/>
    </source>
</evidence>
<dbReference type="GeneID" id="92026842"/>
<reference evidence="2 3" key="1">
    <citation type="submission" date="2024-04" db="EMBL/GenBank/DDBJ databases">
        <title>Phyllosticta paracitricarpa is synonymous to the EU quarantine fungus P. citricarpa based on phylogenomic analyses.</title>
        <authorList>
            <consortium name="Lawrence Berkeley National Laboratory"/>
            <person name="Van ingen-buijs V.A."/>
            <person name="Van westerhoven A.C."/>
            <person name="Haridas S."/>
            <person name="Skiadas P."/>
            <person name="Martin F."/>
            <person name="Groenewald J.Z."/>
            <person name="Crous P.W."/>
            <person name="Seidl M.F."/>
        </authorList>
    </citation>
    <scope>NUCLEOTIDE SEQUENCE [LARGE SCALE GENOMIC DNA]</scope>
    <source>
        <strain evidence="2 3">CPC 17464</strain>
    </source>
</reference>
<dbReference type="EMBL" id="JBBPEH010000013">
    <property type="protein sequence ID" value="KAK7530747.1"/>
    <property type="molecule type" value="Genomic_DNA"/>
</dbReference>
<protein>
    <submittedName>
        <fullName evidence="2">Uncharacterized protein</fullName>
    </submittedName>
</protein>
<evidence type="ECO:0000256" key="1">
    <source>
        <dbReference type="SAM" id="MobiDB-lite"/>
    </source>
</evidence>
<name>A0ABR1LAQ3_9PEZI</name>
<comment type="caution">
    <text evidence="2">The sequence shown here is derived from an EMBL/GenBank/DDBJ whole genome shotgun (WGS) entry which is preliminary data.</text>
</comment>
<evidence type="ECO:0000313" key="2">
    <source>
        <dbReference type="EMBL" id="KAK7530747.1"/>
    </source>
</evidence>
<dbReference type="RefSeq" id="XP_066650820.1">
    <property type="nucleotide sequence ID" value="XM_066793936.1"/>
</dbReference>
<proteinExistence type="predicted"/>
<feature type="region of interest" description="Disordered" evidence="1">
    <location>
        <begin position="1"/>
        <end position="25"/>
    </location>
</feature>
<accession>A0ABR1LAQ3</accession>
<feature type="region of interest" description="Disordered" evidence="1">
    <location>
        <begin position="181"/>
        <end position="207"/>
    </location>
</feature>
<keyword evidence="3" id="KW-1185">Reference proteome</keyword>
<gene>
    <name evidence="2" type="ORF">J3D65DRAFT_135553</name>
</gene>
<dbReference type="Proteomes" id="UP001360953">
    <property type="component" value="Unassembled WGS sequence"/>
</dbReference>
<organism evidence="2 3">
    <name type="scientific">Phyllosticta citribraziliensis</name>
    <dbReference type="NCBI Taxonomy" id="989973"/>
    <lineage>
        <taxon>Eukaryota</taxon>
        <taxon>Fungi</taxon>
        <taxon>Dikarya</taxon>
        <taxon>Ascomycota</taxon>
        <taxon>Pezizomycotina</taxon>
        <taxon>Dothideomycetes</taxon>
        <taxon>Dothideomycetes incertae sedis</taxon>
        <taxon>Botryosphaeriales</taxon>
        <taxon>Phyllostictaceae</taxon>
        <taxon>Phyllosticta</taxon>
    </lineage>
</organism>
<sequence length="326" mass="36652">MLHESKQHTGNVKHPKDLTPAHSLPPLPTVGDPLCDIKIWVYRRHTAPNSSLFYVSTRTRFLLCSLTWSISSTHSPNADTDYTHLRSHKRHSTRPRQWNDQSAKFHSLSMTEEPTLLTRPKSAGSPSFRSPLASSFPLFLFSSGSLILPGLRTTFGGRFGFCRDHATARLRAYRKGRADPPFSSATMLSSDGRNRGEPHNCSKSPHLPSSFPPPVLINTLQVAFLLLLRPFICSPDRPLSLSRTGLNETTESVFATLAASRIFSSFRRISAHKLENRAPSQFTHFLVRKAQNAQWRVVMSIQGRKRATWLTVSQPVCADACSVHWW</sequence>